<reference evidence="1 2" key="1">
    <citation type="submission" date="2010-09" db="EMBL/GenBank/DDBJ databases">
        <authorList>
            <person name="Weinstock G."/>
            <person name="Sodergren E."/>
            <person name="Clifton S."/>
            <person name="Fulton L."/>
            <person name="Fulton B."/>
            <person name="Courtney L."/>
            <person name="Fronick C."/>
            <person name="Harrison M."/>
            <person name="Strong C."/>
            <person name="Farmer C."/>
            <person name="Delahaunty K."/>
            <person name="Markovic C."/>
            <person name="Hall O."/>
            <person name="Minx P."/>
            <person name="Tomlinson C."/>
            <person name="Mitreva M."/>
            <person name="Hou S."/>
            <person name="Chen J."/>
            <person name="Wollam A."/>
            <person name="Pepin K.H."/>
            <person name="Johnson M."/>
            <person name="Bhonagiri V."/>
            <person name="Zhang X."/>
            <person name="Suruliraj S."/>
            <person name="Warren W."/>
            <person name="Chinwalla A."/>
            <person name="Mardis E.R."/>
            <person name="Wilson R.K."/>
        </authorList>
    </citation>
    <scope>NUCLEOTIDE SEQUENCE [LARGE SCALE GENOMIC DNA]</scope>
    <source>
        <strain evidence="1 2">MS 85-1</strain>
    </source>
</reference>
<dbReference type="AlphaFoldDB" id="A0AAN3MEH2"/>
<protein>
    <submittedName>
        <fullName evidence="1">Uncharacterized protein</fullName>
    </submittedName>
</protein>
<organism evidence="1 2">
    <name type="scientific">Escherichia coli MS 85-1</name>
    <dbReference type="NCBI Taxonomy" id="679202"/>
    <lineage>
        <taxon>Bacteria</taxon>
        <taxon>Pseudomonadati</taxon>
        <taxon>Pseudomonadota</taxon>
        <taxon>Gammaproteobacteria</taxon>
        <taxon>Enterobacterales</taxon>
        <taxon>Enterobacteriaceae</taxon>
        <taxon>Escherichia</taxon>
    </lineage>
</organism>
<comment type="caution">
    <text evidence="1">The sequence shown here is derived from an EMBL/GenBank/DDBJ whole genome shotgun (WGS) entry which is preliminary data.</text>
</comment>
<sequence length="135" mass="15535">MHSASFDVVYHFNSHRITKLISFTHTLVDSLFLMSMQKNTKETKRILMSDNTIKIIPQHMTATSVLITPDRAETIITFYRHEFEHHMQSDEQGKNSFQVKVELTPNMSVSMSPDQAVALVKSLQVALRDNGLWKD</sequence>
<evidence type="ECO:0000313" key="2">
    <source>
        <dbReference type="Proteomes" id="UP000005056"/>
    </source>
</evidence>
<evidence type="ECO:0000313" key="1">
    <source>
        <dbReference type="EMBL" id="EFU37675.1"/>
    </source>
</evidence>
<gene>
    <name evidence="1" type="ORF">HMPREF9350_00093</name>
</gene>
<dbReference type="EMBL" id="ADWQ01000001">
    <property type="protein sequence ID" value="EFU37675.1"/>
    <property type="molecule type" value="Genomic_DNA"/>
</dbReference>
<dbReference type="Proteomes" id="UP000005056">
    <property type="component" value="Unassembled WGS sequence"/>
</dbReference>
<name>A0AAN3MEH2_ECOLX</name>
<accession>A0AAN3MEH2</accession>
<proteinExistence type="predicted"/>